<protein>
    <submittedName>
        <fullName evidence="1">Uncharacterized protein</fullName>
    </submittedName>
</protein>
<name>A0A3A2ZKI0_9EURO</name>
<keyword evidence="2" id="KW-1185">Reference proteome</keyword>
<dbReference type="AlphaFoldDB" id="A0A3A2ZKI0"/>
<dbReference type="EMBL" id="MVGC01000111">
    <property type="protein sequence ID" value="RJE23652.1"/>
    <property type="molecule type" value="Genomic_DNA"/>
</dbReference>
<dbReference type="OrthoDB" id="5332316at2759"/>
<evidence type="ECO:0000313" key="1">
    <source>
        <dbReference type="EMBL" id="RJE23652.1"/>
    </source>
</evidence>
<reference evidence="2" key="1">
    <citation type="submission" date="2017-02" db="EMBL/GenBank/DDBJ databases">
        <authorList>
            <person name="Tafer H."/>
            <person name="Lopandic K."/>
        </authorList>
    </citation>
    <scope>NUCLEOTIDE SEQUENCE [LARGE SCALE GENOMIC DNA]</scope>
    <source>
        <strain evidence="2">CBS 366.77</strain>
    </source>
</reference>
<comment type="caution">
    <text evidence="1">The sequence shown here is derived from an EMBL/GenBank/DDBJ whole genome shotgun (WGS) entry which is preliminary data.</text>
</comment>
<accession>A0A3A2ZKI0</accession>
<proteinExistence type="predicted"/>
<sequence length="198" mass="22261">MLRLQRVYSKVPPIPDPTAINAAAPSLPLQGRPNRVKMYSYALTTPFQRLSLKAKIFPFEPTLQRAISVHKGLVSSRANEEQVFPVRLSVACSGYLSVEYIKNLLQLDGIARGRPWAVSGDDNAVVQVGPGDGFNFLQMPLRDLRIRSPAALADNWRINFLLASDAAHFARAWHRRHFPRLDDSRDGRNLILKAECLF</sequence>
<dbReference type="Proteomes" id="UP000266188">
    <property type="component" value="Unassembled WGS sequence"/>
</dbReference>
<gene>
    <name evidence="1" type="ORF">PHISCL_04028</name>
</gene>
<evidence type="ECO:0000313" key="2">
    <source>
        <dbReference type="Proteomes" id="UP000266188"/>
    </source>
</evidence>
<organism evidence="1 2">
    <name type="scientific">Aspergillus sclerotialis</name>
    <dbReference type="NCBI Taxonomy" id="2070753"/>
    <lineage>
        <taxon>Eukaryota</taxon>
        <taxon>Fungi</taxon>
        <taxon>Dikarya</taxon>
        <taxon>Ascomycota</taxon>
        <taxon>Pezizomycotina</taxon>
        <taxon>Eurotiomycetes</taxon>
        <taxon>Eurotiomycetidae</taxon>
        <taxon>Eurotiales</taxon>
        <taxon>Aspergillaceae</taxon>
        <taxon>Aspergillus</taxon>
        <taxon>Aspergillus subgen. Polypaecilum</taxon>
    </lineage>
</organism>